<organism evidence="1 2">
    <name type="scientific">Ladona fulva</name>
    <name type="common">Scarce chaser dragonfly</name>
    <name type="synonym">Libellula fulva</name>
    <dbReference type="NCBI Taxonomy" id="123851"/>
    <lineage>
        <taxon>Eukaryota</taxon>
        <taxon>Metazoa</taxon>
        <taxon>Ecdysozoa</taxon>
        <taxon>Arthropoda</taxon>
        <taxon>Hexapoda</taxon>
        <taxon>Insecta</taxon>
        <taxon>Pterygota</taxon>
        <taxon>Palaeoptera</taxon>
        <taxon>Odonata</taxon>
        <taxon>Epiprocta</taxon>
        <taxon>Anisoptera</taxon>
        <taxon>Libelluloidea</taxon>
        <taxon>Libellulidae</taxon>
        <taxon>Ladona</taxon>
    </lineage>
</organism>
<dbReference type="GO" id="GO:0005978">
    <property type="term" value="P:glycogen biosynthetic process"/>
    <property type="evidence" value="ECO:0007669"/>
    <property type="project" value="TreeGrafter"/>
</dbReference>
<dbReference type="SUPFAM" id="SSF51445">
    <property type="entry name" value="(Trans)glycosidases"/>
    <property type="match status" value="1"/>
</dbReference>
<dbReference type="PANTHER" id="PTHR43651">
    <property type="entry name" value="1,4-ALPHA-GLUCAN-BRANCHING ENZYME"/>
    <property type="match status" value="1"/>
</dbReference>
<feature type="non-terminal residue" evidence="1">
    <location>
        <position position="78"/>
    </location>
</feature>
<protein>
    <submittedName>
        <fullName evidence="1">Uncharacterized protein</fullName>
    </submittedName>
</protein>
<keyword evidence="2" id="KW-1185">Reference proteome</keyword>
<proteinExistence type="predicted"/>
<accession>A0A8K0KN26</accession>
<dbReference type="PANTHER" id="PTHR43651:SF3">
    <property type="entry name" value="1,4-ALPHA-GLUCAN-BRANCHING ENZYME"/>
    <property type="match status" value="1"/>
</dbReference>
<dbReference type="InterPro" id="IPR017853">
    <property type="entry name" value="GH"/>
</dbReference>
<evidence type="ECO:0000313" key="2">
    <source>
        <dbReference type="Proteomes" id="UP000792457"/>
    </source>
</evidence>
<dbReference type="OrthoDB" id="196493at2759"/>
<sequence>MFHIKNSKVKKPLSLRIYECHVGIATQEPKIGSYKEFIQNVIPRIKRQGYNAIQLMAVMEHAYYASFGYQVTSFYAAS</sequence>
<dbReference type="EMBL" id="KZ309151">
    <property type="protein sequence ID" value="KAG8237314.1"/>
    <property type="molecule type" value="Genomic_DNA"/>
</dbReference>
<gene>
    <name evidence="1" type="ORF">J437_LFUL014478</name>
</gene>
<reference evidence="1" key="2">
    <citation type="submission" date="2017-10" db="EMBL/GenBank/DDBJ databases">
        <title>Ladona fulva Genome sequencing and assembly.</title>
        <authorList>
            <person name="Murali S."/>
            <person name="Richards S."/>
            <person name="Bandaranaike D."/>
            <person name="Bellair M."/>
            <person name="Blankenburg K."/>
            <person name="Chao H."/>
            <person name="Dinh H."/>
            <person name="Doddapaneni H."/>
            <person name="Dugan-Rocha S."/>
            <person name="Elkadiri S."/>
            <person name="Gnanaolivu R."/>
            <person name="Hernandez B."/>
            <person name="Skinner E."/>
            <person name="Javaid M."/>
            <person name="Lee S."/>
            <person name="Li M."/>
            <person name="Ming W."/>
            <person name="Munidasa M."/>
            <person name="Muniz J."/>
            <person name="Nguyen L."/>
            <person name="Hughes D."/>
            <person name="Osuji N."/>
            <person name="Pu L.-L."/>
            <person name="Puazo M."/>
            <person name="Qu C."/>
            <person name="Quiroz J."/>
            <person name="Raj R."/>
            <person name="Weissenberger G."/>
            <person name="Xin Y."/>
            <person name="Zou X."/>
            <person name="Han Y."/>
            <person name="Worley K."/>
            <person name="Muzny D."/>
            <person name="Gibbs R."/>
        </authorList>
    </citation>
    <scope>NUCLEOTIDE SEQUENCE</scope>
    <source>
        <strain evidence="1">Sampled in the wild</strain>
    </source>
</reference>
<dbReference type="Gene3D" id="3.20.20.80">
    <property type="entry name" value="Glycosidases"/>
    <property type="match status" value="1"/>
</dbReference>
<evidence type="ECO:0000313" key="1">
    <source>
        <dbReference type="EMBL" id="KAG8237314.1"/>
    </source>
</evidence>
<dbReference type="Proteomes" id="UP000792457">
    <property type="component" value="Unassembled WGS sequence"/>
</dbReference>
<name>A0A8K0KN26_LADFU</name>
<reference evidence="1" key="1">
    <citation type="submission" date="2013-04" db="EMBL/GenBank/DDBJ databases">
        <authorList>
            <person name="Qu J."/>
            <person name="Murali S.C."/>
            <person name="Bandaranaike D."/>
            <person name="Bellair M."/>
            <person name="Blankenburg K."/>
            <person name="Chao H."/>
            <person name="Dinh H."/>
            <person name="Doddapaneni H."/>
            <person name="Downs B."/>
            <person name="Dugan-Rocha S."/>
            <person name="Elkadiri S."/>
            <person name="Gnanaolivu R.D."/>
            <person name="Hernandez B."/>
            <person name="Javaid M."/>
            <person name="Jayaseelan J.C."/>
            <person name="Lee S."/>
            <person name="Li M."/>
            <person name="Ming W."/>
            <person name="Munidasa M."/>
            <person name="Muniz J."/>
            <person name="Nguyen L."/>
            <person name="Ongeri F."/>
            <person name="Osuji N."/>
            <person name="Pu L.-L."/>
            <person name="Puazo M."/>
            <person name="Qu C."/>
            <person name="Quiroz J."/>
            <person name="Raj R."/>
            <person name="Weissenberger G."/>
            <person name="Xin Y."/>
            <person name="Zou X."/>
            <person name="Han Y."/>
            <person name="Richards S."/>
            <person name="Worley K."/>
            <person name="Muzny D."/>
            <person name="Gibbs R."/>
        </authorList>
    </citation>
    <scope>NUCLEOTIDE SEQUENCE</scope>
    <source>
        <strain evidence="1">Sampled in the wild</strain>
    </source>
</reference>
<dbReference type="AlphaFoldDB" id="A0A8K0KN26"/>
<comment type="caution">
    <text evidence="1">The sequence shown here is derived from an EMBL/GenBank/DDBJ whole genome shotgun (WGS) entry which is preliminary data.</text>
</comment>
<dbReference type="GO" id="GO:0003844">
    <property type="term" value="F:1,4-alpha-glucan branching enzyme activity"/>
    <property type="evidence" value="ECO:0007669"/>
    <property type="project" value="TreeGrafter"/>
</dbReference>
<dbReference type="GO" id="GO:0005737">
    <property type="term" value="C:cytoplasm"/>
    <property type="evidence" value="ECO:0007669"/>
    <property type="project" value="TreeGrafter"/>
</dbReference>